<proteinExistence type="predicted"/>
<evidence type="ECO:0000259" key="4">
    <source>
        <dbReference type="Pfam" id="PF19328"/>
    </source>
</evidence>
<organism evidence="5 6">
    <name type="scientific">[Mycobacterium] manitobense</name>
    <dbReference type="NCBI Taxonomy" id="190147"/>
    <lineage>
        <taxon>Bacteria</taxon>
        <taxon>Bacillati</taxon>
        <taxon>Actinomycetota</taxon>
        <taxon>Actinomycetes</taxon>
        <taxon>Mycobacteriales</taxon>
        <taxon>Mycobacteriaceae</taxon>
        <taxon>Mycolicibacterium</taxon>
    </lineage>
</organism>
<keyword evidence="1" id="KW-0521">NADP</keyword>
<keyword evidence="6" id="KW-1185">Reference proteome</keyword>
<name>A0A9X2YUA1_9MYCO</name>
<evidence type="ECO:0000313" key="6">
    <source>
        <dbReference type="Proteomes" id="UP001140293"/>
    </source>
</evidence>
<dbReference type="Pfam" id="PF19328">
    <property type="entry name" value="DAP_DH_C"/>
    <property type="match status" value="1"/>
</dbReference>
<dbReference type="InterPro" id="IPR045760">
    <property type="entry name" value="DAP_DH_C"/>
</dbReference>
<evidence type="ECO:0000259" key="3">
    <source>
        <dbReference type="Pfam" id="PF01113"/>
    </source>
</evidence>
<gene>
    <name evidence="5" type="ORF">H7I41_26605</name>
</gene>
<dbReference type="SUPFAM" id="SSF51735">
    <property type="entry name" value="NAD(P)-binding Rossmann-fold domains"/>
    <property type="match status" value="1"/>
</dbReference>
<accession>A0A9X2YUA1</accession>
<evidence type="ECO:0000313" key="5">
    <source>
        <dbReference type="EMBL" id="MCV7173500.1"/>
    </source>
</evidence>
<dbReference type="CDD" id="cd24146">
    <property type="entry name" value="nat-AmDH_N_like"/>
    <property type="match status" value="1"/>
</dbReference>
<dbReference type="GO" id="GO:0009089">
    <property type="term" value="P:lysine biosynthetic process via diaminopimelate"/>
    <property type="evidence" value="ECO:0007669"/>
    <property type="project" value="InterPro"/>
</dbReference>
<evidence type="ECO:0000256" key="1">
    <source>
        <dbReference type="ARBA" id="ARBA00022857"/>
    </source>
</evidence>
<reference evidence="5" key="1">
    <citation type="submission" date="2020-07" db="EMBL/GenBank/DDBJ databases">
        <authorList>
            <person name="Pettersson B.M.F."/>
            <person name="Behra P.R.K."/>
            <person name="Ramesh M."/>
            <person name="Das S."/>
            <person name="Dasgupta S."/>
            <person name="Kirsebom L.A."/>
        </authorList>
    </citation>
    <scope>NUCLEOTIDE SEQUENCE</scope>
    <source>
        <strain evidence="5">DSM 44615</strain>
    </source>
</reference>
<dbReference type="Proteomes" id="UP001140293">
    <property type="component" value="Unassembled WGS sequence"/>
</dbReference>
<protein>
    <submittedName>
        <fullName evidence="5">Dihydrodipicolinate reductase</fullName>
    </submittedName>
</protein>
<sequence length="359" mass="38018">MPNTYRVVQWTTGNVGKSSVAAIARNPHLELVGCYAWSAEKAGRDVGELCGIEPLGVTATNDVGELLALKPDVVVYNPMWIDVDELVGILEAGVNVVASASFITGRNLGDGRDKLEKACQKGGSTLFGSGVSPGFAELLAIVAATACDRVDKIIIAESADTTLYDSPDTERPTGFGTAIDDPNLQPMAEKGTAVFAEAVQLVADAIGVELDEIKCVPEYAQTTEDLVMASWTIPAGHVAGVAASWQGLVKDAAGRQQTVVDINVRWKKGQTLEPDWQLDADGWKITIEGRPTVNMQVGFLPPQDMIENAKTIEDFFVLGHIMTAMPPIHAISAVVAAAPGIATYNDLPLNLPRGVVPTA</sequence>
<dbReference type="EMBL" id="JACKSJ010000241">
    <property type="protein sequence ID" value="MCV7173500.1"/>
    <property type="molecule type" value="Genomic_DNA"/>
</dbReference>
<dbReference type="GO" id="GO:0008839">
    <property type="term" value="F:4-hydroxy-tetrahydrodipicolinate reductase"/>
    <property type="evidence" value="ECO:0007669"/>
    <property type="project" value="InterPro"/>
</dbReference>
<evidence type="ECO:0000256" key="2">
    <source>
        <dbReference type="ARBA" id="ARBA00023002"/>
    </source>
</evidence>
<dbReference type="InterPro" id="IPR036291">
    <property type="entry name" value="NAD(P)-bd_dom_sf"/>
</dbReference>
<dbReference type="Pfam" id="PF01113">
    <property type="entry name" value="DapB_N"/>
    <property type="match status" value="1"/>
</dbReference>
<dbReference type="RefSeq" id="WP_264015670.1">
    <property type="nucleotide sequence ID" value="NZ_JACKSJ010000241.1"/>
</dbReference>
<comment type="caution">
    <text evidence="5">The sequence shown here is derived from an EMBL/GenBank/DDBJ whole genome shotgun (WGS) entry which is preliminary data.</text>
</comment>
<dbReference type="Gene3D" id="3.40.50.720">
    <property type="entry name" value="NAD(P)-binding Rossmann-like Domain"/>
    <property type="match status" value="1"/>
</dbReference>
<feature type="domain" description="2,4-diaminopentanoate dehydrogenase C-terminal" evidence="4">
    <location>
        <begin position="138"/>
        <end position="349"/>
    </location>
</feature>
<dbReference type="AlphaFoldDB" id="A0A9X2YUA1"/>
<dbReference type="InterPro" id="IPR000846">
    <property type="entry name" value="DapB_N"/>
</dbReference>
<keyword evidence="2" id="KW-0560">Oxidoreductase</keyword>
<reference evidence="5" key="2">
    <citation type="journal article" date="2022" name="BMC Genomics">
        <title>Comparative genome analysis of mycobacteria focusing on tRNA and non-coding RNA.</title>
        <authorList>
            <person name="Behra P.R.K."/>
            <person name="Pettersson B.M.F."/>
            <person name="Ramesh M."/>
            <person name="Das S."/>
            <person name="Dasgupta S."/>
            <person name="Kirsebom L.A."/>
        </authorList>
    </citation>
    <scope>NUCLEOTIDE SEQUENCE</scope>
    <source>
        <strain evidence="5">DSM 44615</strain>
    </source>
</reference>
<feature type="domain" description="Dihydrodipicolinate reductase N-terminal" evidence="3">
    <location>
        <begin position="12"/>
        <end position="75"/>
    </location>
</feature>